<evidence type="ECO:0000259" key="2">
    <source>
        <dbReference type="Pfam" id="PF20434"/>
    </source>
</evidence>
<evidence type="ECO:0000313" key="3">
    <source>
        <dbReference type="EMBL" id="PZX10572.1"/>
    </source>
</evidence>
<evidence type="ECO:0000256" key="1">
    <source>
        <dbReference type="ARBA" id="ARBA00022801"/>
    </source>
</evidence>
<dbReference type="Pfam" id="PF20434">
    <property type="entry name" value="BD-FAE"/>
    <property type="match status" value="1"/>
</dbReference>
<reference evidence="3 4" key="1">
    <citation type="submission" date="2018-06" db="EMBL/GenBank/DDBJ databases">
        <title>Genomic Encyclopedia of Archaeal and Bacterial Type Strains, Phase II (KMG-II): from individual species to whole genera.</title>
        <authorList>
            <person name="Goeker M."/>
        </authorList>
    </citation>
    <scope>NUCLEOTIDE SEQUENCE [LARGE SCALE GENOMIC DNA]</scope>
    <source>
        <strain evidence="3 4">DSM 6779</strain>
    </source>
</reference>
<feature type="domain" description="BD-FAE-like" evidence="2">
    <location>
        <begin position="36"/>
        <end position="144"/>
    </location>
</feature>
<comment type="caution">
    <text evidence="3">The sequence shown here is derived from an EMBL/GenBank/DDBJ whole genome shotgun (WGS) entry which is preliminary data.</text>
</comment>
<dbReference type="Gene3D" id="3.40.50.1820">
    <property type="entry name" value="alpha/beta hydrolase"/>
    <property type="match status" value="1"/>
</dbReference>
<dbReference type="AlphaFoldDB" id="A0A2W7NH29"/>
<dbReference type="PANTHER" id="PTHR48081">
    <property type="entry name" value="AB HYDROLASE SUPERFAMILY PROTEIN C4A8.06C"/>
    <property type="match status" value="1"/>
</dbReference>
<proteinExistence type="predicted"/>
<keyword evidence="4" id="KW-1185">Reference proteome</keyword>
<keyword evidence="1" id="KW-0378">Hydrolase</keyword>
<sequence length="292" mass="32500">MLLVVLMSGSSAFSQIVKETHRFAIKGKDTLCLDRIYDPAVAAPKNRPTMIYMFGGGWAFGDRGGDFRYLTDIGVQVISIDYRKALTRYGYSNVIGNMPDTMSYAIDVALQDLTDAIAFVLDHANEWAVDTKKVMLSGSSAGGVTTLHAIYDICNQGKYSKKLPAAFMPAGYIAYAGAIISEETDLKWNTKPCPMMFFHGSGDMTVPLSKRNVNKLSIFGPEYILNQLHQMEVPNWLYIEEGADHVISYKPFTGYNTAEIQTFVTKFVIQGLKLEMYTREKNMVAPSKLPGF</sequence>
<dbReference type="EMBL" id="QKZK01000050">
    <property type="protein sequence ID" value="PZX10572.1"/>
    <property type="molecule type" value="Genomic_DNA"/>
</dbReference>
<evidence type="ECO:0000313" key="4">
    <source>
        <dbReference type="Proteomes" id="UP000249239"/>
    </source>
</evidence>
<accession>A0A2W7NH29</accession>
<protein>
    <submittedName>
        <fullName evidence="3">Carboxylesterase family protein</fullName>
    </submittedName>
</protein>
<dbReference type="InterPro" id="IPR049492">
    <property type="entry name" value="BD-FAE-like_dom"/>
</dbReference>
<dbReference type="SUPFAM" id="SSF53474">
    <property type="entry name" value="alpha/beta-Hydrolases"/>
    <property type="match status" value="1"/>
</dbReference>
<organism evidence="3 4">
    <name type="scientific">Breznakibacter xylanolyticus</name>
    <dbReference type="NCBI Taxonomy" id="990"/>
    <lineage>
        <taxon>Bacteria</taxon>
        <taxon>Pseudomonadati</taxon>
        <taxon>Bacteroidota</taxon>
        <taxon>Bacteroidia</taxon>
        <taxon>Marinilabiliales</taxon>
        <taxon>Marinilabiliaceae</taxon>
        <taxon>Breznakibacter</taxon>
    </lineage>
</organism>
<dbReference type="InterPro" id="IPR029058">
    <property type="entry name" value="AB_hydrolase_fold"/>
</dbReference>
<dbReference type="GO" id="GO:0016787">
    <property type="term" value="F:hydrolase activity"/>
    <property type="evidence" value="ECO:0007669"/>
    <property type="project" value="UniProtKB-KW"/>
</dbReference>
<dbReference type="Proteomes" id="UP000249239">
    <property type="component" value="Unassembled WGS sequence"/>
</dbReference>
<dbReference type="InterPro" id="IPR050300">
    <property type="entry name" value="GDXG_lipolytic_enzyme"/>
</dbReference>
<name>A0A2W7NH29_9BACT</name>
<gene>
    <name evidence="3" type="ORF">LX69_03344</name>
</gene>